<evidence type="ECO:0000256" key="2">
    <source>
        <dbReference type="ARBA" id="ARBA00022679"/>
    </source>
</evidence>
<keyword evidence="5" id="KW-1185">Reference proteome</keyword>
<comment type="similarity">
    <text evidence="1">Belongs to the sulfotransferase 1 family.</text>
</comment>
<evidence type="ECO:0000313" key="4">
    <source>
        <dbReference type="EMBL" id="KAJ8722504.1"/>
    </source>
</evidence>
<dbReference type="InterPro" id="IPR027417">
    <property type="entry name" value="P-loop_NTPase"/>
</dbReference>
<evidence type="ECO:0000313" key="5">
    <source>
        <dbReference type="Proteomes" id="UP001231518"/>
    </source>
</evidence>
<organism evidence="4 5">
    <name type="scientific">Mythimna separata</name>
    <name type="common">Oriental armyworm</name>
    <name type="synonym">Pseudaletia separata</name>
    <dbReference type="NCBI Taxonomy" id="271217"/>
    <lineage>
        <taxon>Eukaryota</taxon>
        <taxon>Metazoa</taxon>
        <taxon>Ecdysozoa</taxon>
        <taxon>Arthropoda</taxon>
        <taxon>Hexapoda</taxon>
        <taxon>Insecta</taxon>
        <taxon>Pterygota</taxon>
        <taxon>Neoptera</taxon>
        <taxon>Endopterygota</taxon>
        <taxon>Lepidoptera</taxon>
        <taxon>Glossata</taxon>
        <taxon>Ditrysia</taxon>
        <taxon>Noctuoidea</taxon>
        <taxon>Noctuidae</taxon>
        <taxon>Noctuinae</taxon>
        <taxon>Hadenini</taxon>
        <taxon>Mythimna</taxon>
    </lineage>
</organism>
<comment type="caution">
    <text evidence="4">The sequence shown here is derived from an EMBL/GenBank/DDBJ whole genome shotgun (WGS) entry which is preliminary data.</text>
</comment>
<dbReference type="InterPro" id="IPR000863">
    <property type="entry name" value="Sulfotransferase_dom"/>
</dbReference>
<dbReference type="Gene3D" id="3.40.50.300">
    <property type="entry name" value="P-loop containing nucleotide triphosphate hydrolases"/>
    <property type="match status" value="1"/>
</dbReference>
<dbReference type="GO" id="GO:0008146">
    <property type="term" value="F:sulfotransferase activity"/>
    <property type="evidence" value="ECO:0007669"/>
    <property type="project" value="InterPro"/>
</dbReference>
<accession>A0AAD8DUH7</accession>
<dbReference type="EMBL" id="JARGEI010000012">
    <property type="protein sequence ID" value="KAJ8722504.1"/>
    <property type="molecule type" value="Genomic_DNA"/>
</dbReference>
<sequence>MGENKRLRFPFDVEEIEPEEKMEIKRLFNYPKIDLVRVGPKGYVMSRPYIEHAENIYNLPIRPTDVYVASFQRAGTTWTQELVWLLANDFDYETALSVPITHRYPFLEVFMLFAEWKNDCLKNIDKVESIEKKEKLLKMLEVNAQPVTEKLAAMPSPRFIKTHLPMSFLPPNIVDTAKVIYIARDARDIAISNYHHARLFKIFDFAGEFKDFWELFINDRYIQTPYFEHVKEAWNMRHHPNMLFLFYEELKKDLPAVVRRVASFLGKEVTEKQMTRLCDHLSFDNFKKNKAVNYEDMREFDVISPNETFIRKGKANGWRDYFDEDMTRQAERWIADNLRGTDLRFPHMTS</sequence>
<dbReference type="Pfam" id="PF00685">
    <property type="entry name" value="Sulfotransfer_1"/>
    <property type="match status" value="1"/>
</dbReference>
<dbReference type="PANTHER" id="PTHR11783">
    <property type="entry name" value="SULFOTRANSFERASE SULT"/>
    <property type="match status" value="1"/>
</dbReference>
<gene>
    <name evidence="4" type="ORF">PYW07_003684</name>
</gene>
<dbReference type="AlphaFoldDB" id="A0AAD8DUH7"/>
<keyword evidence="2" id="KW-0808">Transferase</keyword>
<dbReference type="Proteomes" id="UP001231518">
    <property type="component" value="Chromosome 15"/>
</dbReference>
<feature type="domain" description="Sulfotransferase" evidence="3">
    <location>
        <begin position="63"/>
        <end position="341"/>
    </location>
</feature>
<name>A0AAD8DUH7_MYTSE</name>
<reference evidence="4" key="1">
    <citation type="submission" date="2023-03" db="EMBL/GenBank/DDBJ databases">
        <title>Chromosome-level genomes of two armyworms, Mythimna separata and Mythimna loreyi, provide insights into the biosynthesis and reception of sex pheromones.</title>
        <authorList>
            <person name="Zhao H."/>
        </authorList>
    </citation>
    <scope>NUCLEOTIDE SEQUENCE</scope>
    <source>
        <strain evidence="4">BeijingLab</strain>
        <tissue evidence="4">Pupa</tissue>
    </source>
</reference>
<evidence type="ECO:0000259" key="3">
    <source>
        <dbReference type="Pfam" id="PF00685"/>
    </source>
</evidence>
<evidence type="ECO:0000256" key="1">
    <source>
        <dbReference type="ARBA" id="ARBA00005771"/>
    </source>
</evidence>
<proteinExistence type="inferred from homology"/>
<dbReference type="SUPFAM" id="SSF52540">
    <property type="entry name" value="P-loop containing nucleoside triphosphate hydrolases"/>
    <property type="match status" value="1"/>
</dbReference>
<protein>
    <recommendedName>
        <fullName evidence="3">Sulfotransferase domain-containing protein</fullName>
    </recommendedName>
</protein>